<feature type="domain" description="Histidine kinase" evidence="10">
    <location>
        <begin position="273"/>
        <end position="482"/>
    </location>
</feature>
<organism evidence="11">
    <name type="scientific">Desulfobacca acetoxidans</name>
    <dbReference type="NCBI Taxonomy" id="60893"/>
    <lineage>
        <taxon>Bacteria</taxon>
        <taxon>Pseudomonadati</taxon>
        <taxon>Thermodesulfobacteriota</taxon>
        <taxon>Desulfobaccia</taxon>
        <taxon>Desulfobaccales</taxon>
        <taxon>Desulfobaccaceae</taxon>
        <taxon>Desulfobacca</taxon>
    </lineage>
</organism>
<dbReference type="InterPro" id="IPR004358">
    <property type="entry name" value="Sig_transdc_His_kin-like_C"/>
</dbReference>
<dbReference type="CDD" id="cd00075">
    <property type="entry name" value="HATPase"/>
    <property type="match status" value="1"/>
</dbReference>
<dbReference type="EC" id="2.7.13.3" evidence="2"/>
<protein>
    <recommendedName>
        <fullName evidence="2">histidine kinase</fullName>
        <ecNumber evidence="2">2.7.13.3</ecNumber>
    </recommendedName>
</protein>
<proteinExistence type="predicted"/>
<dbReference type="PANTHER" id="PTHR43065:SF10">
    <property type="entry name" value="PEROXIDE STRESS-ACTIVATED HISTIDINE KINASE MAK3"/>
    <property type="match status" value="1"/>
</dbReference>
<evidence type="ECO:0000256" key="6">
    <source>
        <dbReference type="ARBA" id="ARBA00022777"/>
    </source>
</evidence>
<dbReference type="Gene3D" id="3.30.565.10">
    <property type="entry name" value="Histidine kinase-like ATPase, C-terminal domain"/>
    <property type="match status" value="1"/>
</dbReference>
<dbReference type="InterPro" id="IPR036890">
    <property type="entry name" value="HATPase_C_sf"/>
</dbReference>
<comment type="caution">
    <text evidence="11">The sequence shown here is derived from an EMBL/GenBank/DDBJ whole genome shotgun (WGS) entry which is preliminary data.</text>
</comment>
<evidence type="ECO:0000256" key="5">
    <source>
        <dbReference type="ARBA" id="ARBA00022741"/>
    </source>
</evidence>
<dbReference type="Pfam" id="PF00512">
    <property type="entry name" value="HisKA"/>
    <property type="match status" value="1"/>
</dbReference>
<evidence type="ECO:0000256" key="4">
    <source>
        <dbReference type="ARBA" id="ARBA00022679"/>
    </source>
</evidence>
<dbReference type="InterPro" id="IPR003594">
    <property type="entry name" value="HATPase_dom"/>
</dbReference>
<dbReference type="CDD" id="cd00082">
    <property type="entry name" value="HisKA"/>
    <property type="match status" value="1"/>
</dbReference>
<dbReference type="Pfam" id="PF02518">
    <property type="entry name" value="HATPase_c"/>
    <property type="match status" value="1"/>
</dbReference>
<keyword evidence="3" id="KW-0597">Phosphoprotein</keyword>
<dbReference type="Gene3D" id="1.10.287.130">
    <property type="match status" value="1"/>
</dbReference>
<sequence length="482" mass="53751">MKQEKIKASWWAPRQDLETFRLAKFFSLTSFVVILVSTVILTFLLAHRGQRLALKKSEDYLKLLAANLNHQVFQQFLVPIAIEKQGRITIADPEQYQRLDAVVKNTIHGFHVEKLAIYDQVGVLSYSTSQVPLGKDCFDVPGVRQALFGEIYLDMPGKNLLLAGLAHWSGHDQRLTGYFPFRLESKDGPGLGPVVGVFEISQDITGDVAEITRFQFLTLISSVLVMGVLFLVLRQIVKQAEVIIERRQQEQLALEAQLNQAERLAALGEMTAGVAHEIRNPLGIISSTAELLRERLARYEPQNRLAQIIVEEANRLNEKVTEFLDFARPRTPNLQNCDLEKVLERSLELLQPEIDRLHIAVERHYQSNGQPQLADPDMLHQAFLNILLNALQAMPNGGRLKVSLGPGARGGGSRVRIEDSGEGIDPETMKKVFNPFFTTKEKGSGLGLPIVKSIIESHQGAIRIESQPGQGTAVTIDLPPLS</sequence>
<evidence type="ECO:0000259" key="10">
    <source>
        <dbReference type="PROSITE" id="PS50109"/>
    </source>
</evidence>
<dbReference type="InterPro" id="IPR036097">
    <property type="entry name" value="HisK_dim/P_sf"/>
</dbReference>
<evidence type="ECO:0000313" key="11">
    <source>
        <dbReference type="EMBL" id="HGB15353.1"/>
    </source>
</evidence>
<dbReference type="SMART" id="SM00388">
    <property type="entry name" value="HisKA"/>
    <property type="match status" value="1"/>
</dbReference>
<dbReference type="SUPFAM" id="SSF55874">
    <property type="entry name" value="ATPase domain of HSP90 chaperone/DNA topoisomerase II/histidine kinase"/>
    <property type="match status" value="1"/>
</dbReference>
<evidence type="ECO:0000256" key="8">
    <source>
        <dbReference type="ARBA" id="ARBA00023012"/>
    </source>
</evidence>
<evidence type="ECO:0000256" key="3">
    <source>
        <dbReference type="ARBA" id="ARBA00022553"/>
    </source>
</evidence>
<keyword evidence="5" id="KW-0547">Nucleotide-binding</keyword>
<gene>
    <name evidence="11" type="ORF">ENV62_08980</name>
</gene>
<dbReference type="PRINTS" id="PR00344">
    <property type="entry name" value="BCTRLSENSOR"/>
</dbReference>
<keyword evidence="9" id="KW-0472">Membrane</keyword>
<keyword evidence="4" id="KW-0808">Transferase</keyword>
<keyword evidence="7" id="KW-0067">ATP-binding</keyword>
<dbReference type="GO" id="GO:0005524">
    <property type="term" value="F:ATP binding"/>
    <property type="evidence" value="ECO:0007669"/>
    <property type="project" value="UniProtKB-KW"/>
</dbReference>
<keyword evidence="9" id="KW-0812">Transmembrane</keyword>
<reference evidence="11" key="1">
    <citation type="journal article" date="2020" name="mSystems">
        <title>Genome- and Community-Level Interaction Insights into Carbon Utilization and Element Cycling Functions of Hydrothermarchaeota in Hydrothermal Sediment.</title>
        <authorList>
            <person name="Zhou Z."/>
            <person name="Liu Y."/>
            <person name="Xu W."/>
            <person name="Pan J."/>
            <person name="Luo Z.H."/>
            <person name="Li M."/>
        </authorList>
    </citation>
    <scope>NUCLEOTIDE SEQUENCE [LARGE SCALE GENOMIC DNA]</scope>
    <source>
        <strain evidence="11">SpSt-776</strain>
    </source>
</reference>
<dbReference type="PROSITE" id="PS50109">
    <property type="entry name" value="HIS_KIN"/>
    <property type="match status" value="1"/>
</dbReference>
<keyword evidence="8" id="KW-0902">Two-component regulatory system</keyword>
<dbReference type="GO" id="GO:0000155">
    <property type="term" value="F:phosphorelay sensor kinase activity"/>
    <property type="evidence" value="ECO:0007669"/>
    <property type="project" value="InterPro"/>
</dbReference>
<keyword evidence="9" id="KW-1133">Transmembrane helix</keyword>
<dbReference type="InterPro" id="IPR003661">
    <property type="entry name" value="HisK_dim/P_dom"/>
</dbReference>
<evidence type="ECO:0000256" key="9">
    <source>
        <dbReference type="SAM" id="Phobius"/>
    </source>
</evidence>
<dbReference type="EMBL" id="DTHB01000053">
    <property type="protein sequence ID" value="HGB15353.1"/>
    <property type="molecule type" value="Genomic_DNA"/>
</dbReference>
<comment type="catalytic activity">
    <reaction evidence="1">
        <text>ATP + protein L-histidine = ADP + protein N-phospho-L-histidine.</text>
        <dbReference type="EC" id="2.7.13.3"/>
    </reaction>
</comment>
<dbReference type="SUPFAM" id="SSF47384">
    <property type="entry name" value="Homodimeric domain of signal transducing histidine kinase"/>
    <property type="match status" value="1"/>
</dbReference>
<name>A0A7C3WMP6_9BACT</name>
<dbReference type="PANTHER" id="PTHR43065">
    <property type="entry name" value="SENSOR HISTIDINE KINASE"/>
    <property type="match status" value="1"/>
</dbReference>
<accession>A0A7C3WMP6</accession>
<dbReference type="InterPro" id="IPR005467">
    <property type="entry name" value="His_kinase_dom"/>
</dbReference>
<dbReference type="AlphaFoldDB" id="A0A7C3WMP6"/>
<feature type="transmembrane region" description="Helical" evidence="9">
    <location>
        <begin position="25"/>
        <end position="46"/>
    </location>
</feature>
<keyword evidence="6 11" id="KW-0418">Kinase</keyword>
<evidence type="ECO:0000256" key="1">
    <source>
        <dbReference type="ARBA" id="ARBA00000085"/>
    </source>
</evidence>
<evidence type="ECO:0000256" key="7">
    <source>
        <dbReference type="ARBA" id="ARBA00022840"/>
    </source>
</evidence>
<evidence type="ECO:0000256" key="2">
    <source>
        <dbReference type="ARBA" id="ARBA00012438"/>
    </source>
</evidence>
<dbReference type="SMART" id="SM00387">
    <property type="entry name" value="HATPase_c"/>
    <property type="match status" value="1"/>
</dbReference>